<name>A0ABP4GBR0_9ACTN</name>
<keyword evidence="4" id="KW-1185">Reference proteome</keyword>
<feature type="compositionally biased region" description="Low complexity" evidence="1">
    <location>
        <begin position="40"/>
        <end position="65"/>
    </location>
</feature>
<organism evidence="3 4">
    <name type="scientific">Kitasatospora nipponensis</name>
    <dbReference type="NCBI Taxonomy" id="258049"/>
    <lineage>
        <taxon>Bacteria</taxon>
        <taxon>Bacillati</taxon>
        <taxon>Actinomycetota</taxon>
        <taxon>Actinomycetes</taxon>
        <taxon>Kitasatosporales</taxon>
        <taxon>Streptomycetaceae</taxon>
        <taxon>Kitasatospora</taxon>
    </lineage>
</organism>
<comment type="caution">
    <text evidence="3">The sequence shown here is derived from an EMBL/GenBank/DDBJ whole genome shotgun (WGS) entry which is preliminary data.</text>
</comment>
<dbReference type="Proteomes" id="UP001500037">
    <property type="component" value="Unassembled WGS sequence"/>
</dbReference>
<feature type="compositionally biased region" description="Low complexity" evidence="1">
    <location>
        <begin position="246"/>
        <end position="259"/>
    </location>
</feature>
<accession>A0ABP4GBR0</accession>
<gene>
    <name evidence="3" type="ORF">GCM10009665_07860</name>
</gene>
<evidence type="ECO:0000256" key="1">
    <source>
        <dbReference type="SAM" id="MobiDB-lite"/>
    </source>
</evidence>
<protein>
    <submittedName>
        <fullName evidence="3">Uncharacterized protein</fullName>
    </submittedName>
</protein>
<feature type="region of interest" description="Disordered" evidence="1">
    <location>
        <begin position="234"/>
        <end position="259"/>
    </location>
</feature>
<sequence length="413" mass="41017">MSQRRSYPNSGDFNLDDLFRPEPAPAEQQHPAGPGPAAPPAAGQEYPAGPAAGAPWGEQGAGYPQQGPPAAPAPDTQYLPPYPTSDPGAAQGAGAPGFPGQQQPSYGGQQSFGGQTFGGQQSFAGQQQPGQQQPSYGGQQSFESQQSFDGQPAYGGQTFGGQQSYAPAGGGYPGGPYGGQAQGTEQTAMLGRATGAGAGSARPSRRLLIGGVVAACAVGGILVGVLLSGGGGEAKAKHPVAKGSEKASSSPAGSAGASAGALGPDAMAQAQALSNLLGTANASRQAVIGAVGSIQKCDKLPDAQTALTQASAQRKQLLTSLAALKVDKLGTGQQLVDQLNQAWQASASADDAYAAWAGDAVQGCDPAKQQENAHRQAGDQASGSASTAKKQASTLWNGIAQQAGLPALSESQL</sequence>
<feature type="compositionally biased region" description="Gly residues" evidence="1">
    <location>
        <begin position="168"/>
        <end position="181"/>
    </location>
</feature>
<reference evidence="4" key="1">
    <citation type="journal article" date="2019" name="Int. J. Syst. Evol. Microbiol.">
        <title>The Global Catalogue of Microorganisms (GCM) 10K type strain sequencing project: providing services to taxonomists for standard genome sequencing and annotation.</title>
        <authorList>
            <consortium name="The Broad Institute Genomics Platform"/>
            <consortium name="The Broad Institute Genome Sequencing Center for Infectious Disease"/>
            <person name="Wu L."/>
            <person name="Ma J."/>
        </authorList>
    </citation>
    <scope>NUCLEOTIDE SEQUENCE [LARGE SCALE GENOMIC DNA]</scope>
    <source>
        <strain evidence="4">JCM 13004</strain>
    </source>
</reference>
<dbReference type="RefSeq" id="WP_344439155.1">
    <property type="nucleotide sequence ID" value="NZ_BAAALF010000007.1"/>
</dbReference>
<evidence type="ECO:0000313" key="4">
    <source>
        <dbReference type="Proteomes" id="UP001500037"/>
    </source>
</evidence>
<feature type="compositionally biased region" description="Polar residues" evidence="1">
    <location>
        <begin position="1"/>
        <end position="12"/>
    </location>
</feature>
<feature type="region of interest" description="Disordered" evidence="1">
    <location>
        <begin position="1"/>
        <end position="183"/>
    </location>
</feature>
<proteinExistence type="predicted"/>
<keyword evidence="2" id="KW-0472">Membrane</keyword>
<feature type="compositionally biased region" description="Polar residues" evidence="1">
    <location>
        <begin position="379"/>
        <end position="389"/>
    </location>
</feature>
<dbReference type="EMBL" id="BAAALF010000007">
    <property type="protein sequence ID" value="GAA1220254.1"/>
    <property type="molecule type" value="Genomic_DNA"/>
</dbReference>
<feature type="transmembrane region" description="Helical" evidence="2">
    <location>
        <begin position="207"/>
        <end position="227"/>
    </location>
</feature>
<feature type="region of interest" description="Disordered" evidence="1">
    <location>
        <begin position="366"/>
        <end position="389"/>
    </location>
</feature>
<feature type="compositionally biased region" description="Low complexity" evidence="1">
    <location>
        <begin position="87"/>
        <end position="151"/>
    </location>
</feature>
<evidence type="ECO:0000256" key="2">
    <source>
        <dbReference type="SAM" id="Phobius"/>
    </source>
</evidence>
<keyword evidence="2" id="KW-0812">Transmembrane</keyword>
<keyword evidence="2" id="KW-1133">Transmembrane helix</keyword>
<evidence type="ECO:0000313" key="3">
    <source>
        <dbReference type="EMBL" id="GAA1220254.1"/>
    </source>
</evidence>